<name>A0ACB7XMG9_9ERIC</name>
<reference evidence="1 2" key="1">
    <citation type="journal article" date="2021" name="Hortic Res">
        <title>High-quality reference genome and annotation aids understanding of berry development for evergreen blueberry (Vaccinium darrowii).</title>
        <authorList>
            <person name="Yu J."/>
            <person name="Hulse-Kemp A.M."/>
            <person name="Babiker E."/>
            <person name="Staton M."/>
        </authorList>
    </citation>
    <scope>NUCLEOTIDE SEQUENCE [LARGE SCALE GENOMIC DNA]</scope>
    <source>
        <strain evidence="2">cv. NJ 8807/NJ 8810</strain>
        <tissue evidence="1">Young leaf</tissue>
    </source>
</reference>
<dbReference type="EMBL" id="CM037151">
    <property type="protein sequence ID" value="KAH7841999.1"/>
    <property type="molecule type" value="Genomic_DNA"/>
</dbReference>
<keyword evidence="2" id="KW-1185">Reference proteome</keyword>
<protein>
    <submittedName>
        <fullName evidence="1">Uncharacterized protein</fullName>
    </submittedName>
</protein>
<evidence type="ECO:0000313" key="2">
    <source>
        <dbReference type="Proteomes" id="UP000828048"/>
    </source>
</evidence>
<sequence length="283" mass="31403">MVVAAVLFVDPISVIFAIVLFEVRSMSKSAGFFAAVALVATVDAVTEVAIGREGMESVWGRESSRRAGEIPIYGLGYDSISDDFKVVRVISLMNNPDHGYDSFTISDPPSAHVFSSKLCSWKSIGEFGYTIRSPVTIINGAPHWVVGHRIELDDHNNSTTKLNCMIIFHVGVFTSHIHRLEYEIEMSIGSKCNRDWIFSDPKRDITVLSGVFVVFDDEVGAKSQIQSPSSEKQTRAPSVNLHQHSRNSHHPNQEENDDKELRKEIEMAMVEGYGGRVESRSSG</sequence>
<comment type="caution">
    <text evidence="1">The sequence shown here is derived from an EMBL/GenBank/DDBJ whole genome shotgun (WGS) entry which is preliminary data.</text>
</comment>
<accession>A0ACB7XMG9</accession>
<evidence type="ECO:0000313" key="1">
    <source>
        <dbReference type="EMBL" id="KAH7841999.1"/>
    </source>
</evidence>
<proteinExistence type="predicted"/>
<organism evidence="1 2">
    <name type="scientific">Vaccinium darrowii</name>
    <dbReference type="NCBI Taxonomy" id="229202"/>
    <lineage>
        <taxon>Eukaryota</taxon>
        <taxon>Viridiplantae</taxon>
        <taxon>Streptophyta</taxon>
        <taxon>Embryophyta</taxon>
        <taxon>Tracheophyta</taxon>
        <taxon>Spermatophyta</taxon>
        <taxon>Magnoliopsida</taxon>
        <taxon>eudicotyledons</taxon>
        <taxon>Gunneridae</taxon>
        <taxon>Pentapetalae</taxon>
        <taxon>asterids</taxon>
        <taxon>Ericales</taxon>
        <taxon>Ericaceae</taxon>
        <taxon>Vaccinioideae</taxon>
        <taxon>Vaccinieae</taxon>
        <taxon>Vaccinium</taxon>
    </lineage>
</organism>
<dbReference type="Proteomes" id="UP000828048">
    <property type="component" value="Chromosome 1"/>
</dbReference>
<gene>
    <name evidence="1" type="ORF">Vadar_000337</name>
</gene>